<name>Q727D7_NITV2</name>
<dbReference type="EMBL" id="AE017285">
    <property type="protein sequence ID" value="AAS97390.1"/>
    <property type="molecule type" value="Genomic_DNA"/>
</dbReference>
<dbReference type="Proteomes" id="UP000002194">
    <property type="component" value="Chromosome"/>
</dbReference>
<evidence type="ECO:0000313" key="1">
    <source>
        <dbReference type="EMBL" id="AAS97390.1"/>
    </source>
</evidence>
<sequence length="78" mass="8822">MYDNWYGVQRRVPWLHITMAKTRDPIRVAATHHACHIAHIGRIRHNPSEGPAHPLPAGADGVRHLLLRACRNAEVGYD</sequence>
<keyword evidence="2" id="KW-1185">Reference proteome</keyword>
<reference evidence="1 2" key="1">
    <citation type="journal article" date="2004" name="Nat. Biotechnol.">
        <title>The genome sequence of the anaerobic, sulfate-reducing bacterium Desulfovibrio vulgaris Hildenborough.</title>
        <authorList>
            <person name="Heidelberg J.F."/>
            <person name="Seshadri R."/>
            <person name="Haveman S.A."/>
            <person name="Hemme C.L."/>
            <person name="Paulsen I.T."/>
            <person name="Kolonay J.F."/>
            <person name="Eisen J.A."/>
            <person name="Ward N."/>
            <person name="Methe B."/>
            <person name="Brinkac L.M."/>
            <person name="Daugherty S.C."/>
            <person name="Deboy R.T."/>
            <person name="Dodson R.J."/>
            <person name="Durkin A.S."/>
            <person name="Madupu R."/>
            <person name="Nelson W.C."/>
            <person name="Sullivan S.A."/>
            <person name="Fouts D."/>
            <person name="Haft D.H."/>
            <person name="Selengut J."/>
            <person name="Peterson J.D."/>
            <person name="Davidsen T.M."/>
            <person name="Zafar N."/>
            <person name="Zhou L."/>
            <person name="Radune D."/>
            <person name="Dimitrov G."/>
            <person name="Hance M."/>
            <person name="Tran K."/>
            <person name="Khouri H."/>
            <person name="Gill J."/>
            <person name="Utterback T.R."/>
            <person name="Feldblyum T.V."/>
            <person name="Wall J.D."/>
            <person name="Voordouw G."/>
            <person name="Fraser C.M."/>
        </authorList>
    </citation>
    <scope>NUCLEOTIDE SEQUENCE [LARGE SCALE GENOMIC DNA]</scope>
    <source>
        <strain evidence="2">ATCC 29579 / DSM 644 / NCIMB 8303 / VKM B-1760 / Hildenborough</strain>
    </source>
</reference>
<dbReference type="HOGENOM" id="CLU_2616296_0_0_7"/>
<organism evidence="1 2">
    <name type="scientific">Nitratidesulfovibrio vulgaris (strain ATCC 29579 / DSM 644 / CCUG 34227 / NCIMB 8303 / VKM B-1760 / Hildenborough)</name>
    <name type="common">Desulfovibrio vulgaris</name>
    <dbReference type="NCBI Taxonomy" id="882"/>
    <lineage>
        <taxon>Bacteria</taxon>
        <taxon>Pseudomonadati</taxon>
        <taxon>Thermodesulfobacteriota</taxon>
        <taxon>Desulfovibrionia</taxon>
        <taxon>Desulfovibrionales</taxon>
        <taxon>Desulfovibrionaceae</taxon>
        <taxon>Nitratidesulfovibrio</taxon>
    </lineage>
</organism>
<dbReference type="EnsemblBacteria" id="AAS97390">
    <property type="protein sequence ID" value="AAS97390"/>
    <property type="gene ID" value="DVU_2918"/>
</dbReference>
<dbReference type="AlphaFoldDB" id="Q727D7"/>
<evidence type="ECO:0000313" key="2">
    <source>
        <dbReference type="Proteomes" id="UP000002194"/>
    </source>
</evidence>
<dbReference type="KEGG" id="dvu:DVU_2918"/>
<protein>
    <submittedName>
        <fullName evidence="1">Uncharacterized protein</fullName>
    </submittedName>
</protein>
<accession>Q727D7</accession>
<proteinExistence type="predicted"/>
<dbReference type="PaxDb" id="882-DVU_2918"/>
<gene>
    <name evidence="1" type="ordered locus">DVU_2918</name>
</gene>